<dbReference type="InterPro" id="IPR025370">
    <property type="entry name" value="SgrR_HTH_N"/>
</dbReference>
<accession>A0A376MS91</accession>
<feature type="domain" description="Transcriptional regulator SgrR N-terminal HTH" evidence="1">
    <location>
        <begin position="7"/>
        <end position="119"/>
    </location>
</feature>
<dbReference type="Pfam" id="PF12793">
    <property type="entry name" value="SgrR_N"/>
    <property type="match status" value="1"/>
</dbReference>
<dbReference type="AlphaFoldDB" id="A0A376MS91"/>
<dbReference type="Proteomes" id="UP000254817">
    <property type="component" value="Unassembled WGS sequence"/>
</dbReference>
<proteinExistence type="predicted"/>
<evidence type="ECO:0000313" key="2">
    <source>
        <dbReference type="EMBL" id="STG53298.1"/>
    </source>
</evidence>
<evidence type="ECO:0000313" key="3">
    <source>
        <dbReference type="Proteomes" id="UP000254817"/>
    </source>
</evidence>
<organism evidence="2 3">
    <name type="scientific">Escherichia coli</name>
    <dbReference type="NCBI Taxonomy" id="562"/>
    <lineage>
        <taxon>Bacteria</taxon>
        <taxon>Pseudomonadati</taxon>
        <taxon>Pseudomonadota</taxon>
        <taxon>Gammaproteobacteria</taxon>
        <taxon>Enterobacterales</taxon>
        <taxon>Enterobacteriaceae</taxon>
        <taxon>Escherichia</taxon>
    </lineage>
</organism>
<protein>
    <submittedName>
        <fullName evidence="2">Bacterial extracellular solute-binding protein, family 5</fullName>
    </submittedName>
</protein>
<reference evidence="2 3" key="1">
    <citation type="submission" date="2018-06" db="EMBL/GenBank/DDBJ databases">
        <authorList>
            <consortium name="Pathogen Informatics"/>
            <person name="Doyle S."/>
        </authorList>
    </citation>
    <scope>NUCLEOTIDE SEQUENCE [LARGE SCALE GENOMIC DNA]</scope>
    <source>
        <strain evidence="2 3">NCTC11112</strain>
    </source>
</reference>
<sequence length="168" mass="19213">MRLLNRLNQYQRLWQPSAGKPQTVTVSELAERCFCSERHVRTLLRQAQEAGWLEWQAQSGRGKRGQLRFLVTPESLRNAMMEQALETGKQQDVLELAQLAPGELRTLLQPFMGGQWQNDTPTLRIPYYRPLEPLQPGFLPGRAEQHLAGQIFSGLTRFDNNTSARLAI</sequence>
<name>A0A376MS91_ECOLX</name>
<dbReference type="EMBL" id="UGAW01000001">
    <property type="protein sequence ID" value="STG53298.1"/>
    <property type="molecule type" value="Genomic_DNA"/>
</dbReference>
<gene>
    <name evidence="2" type="primary">ybaE_3</name>
    <name evidence="2" type="ORF">NCTC11112_03835</name>
</gene>
<evidence type="ECO:0000259" key="1">
    <source>
        <dbReference type="Pfam" id="PF12793"/>
    </source>
</evidence>